<evidence type="ECO:0000313" key="4">
    <source>
        <dbReference type="Proteomes" id="UP000231962"/>
    </source>
</evidence>
<dbReference type="SUPFAM" id="SSF69118">
    <property type="entry name" value="AhpD-like"/>
    <property type="match status" value="1"/>
</dbReference>
<dbReference type="InterPro" id="IPR029032">
    <property type="entry name" value="AhpD-like"/>
</dbReference>
<dbReference type="AlphaFoldDB" id="A0A2M9ZN88"/>
<evidence type="ECO:0000313" key="3">
    <source>
        <dbReference type="EMBL" id="PJZ73548.1"/>
    </source>
</evidence>
<feature type="domain" description="Carboxymuconolactone decarboxylase-like" evidence="1">
    <location>
        <begin position="78"/>
        <end position="142"/>
    </location>
</feature>
<dbReference type="GO" id="GO:0051920">
    <property type="term" value="F:peroxiredoxin activity"/>
    <property type="evidence" value="ECO:0007669"/>
    <property type="project" value="InterPro"/>
</dbReference>
<dbReference type="Pfam" id="PF02627">
    <property type="entry name" value="CMD"/>
    <property type="match status" value="1"/>
</dbReference>
<dbReference type="Proteomes" id="UP000231990">
    <property type="component" value="Unassembled WGS sequence"/>
</dbReference>
<evidence type="ECO:0000313" key="2">
    <source>
        <dbReference type="EMBL" id="PJZ68712.1"/>
    </source>
</evidence>
<keyword evidence="4" id="KW-1185">Reference proteome</keyword>
<evidence type="ECO:0000313" key="5">
    <source>
        <dbReference type="Proteomes" id="UP000231990"/>
    </source>
</evidence>
<dbReference type="InterPro" id="IPR003779">
    <property type="entry name" value="CMD-like"/>
</dbReference>
<reference evidence="4 5" key="1">
    <citation type="submission" date="2017-07" db="EMBL/GenBank/DDBJ databases">
        <title>Leptospira spp. isolated from tropical soils.</title>
        <authorList>
            <person name="Thibeaux R."/>
            <person name="Iraola G."/>
            <person name="Ferres I."/>
            <person name="Bierque E."/>
            <person name="Girault D."/>
            <person name="Soupe-Gilbert M.-E."/>
            <person name="Picardeau M."/>
            <person name="Goarant C."/>
        </authorList>
    </citation>
    <scope>NUCLEOTIDE SEQUENCE [LARGE SCALE GENOMIC DNA]</scope>
    <source>
        <strain evidence="3 5">FH1-B-B1</strain>
        <strain evidence="2 4">FH1-B-C1</strain>
    </source>
</reference>
<dbReference type="EMBL" id="NPDY01000017">
    <property type="protein sequence ID" value="PJZ68712.1"/>
    <property type="molecule type" value="Genomic_DNA"/>
</dbReference>
<protein>
    <recommendedName>
        <fullName evidence="1">Carboxymuconolactone decarboxylase-like domain-containing protein</fullName>
    </recommendedName>
</protein>
<name>A0A2M9ZN88_9LEPT</name>
<dbReference type="EMBL" id="NPDZ01000004">
    <property type="protein sequence ID" value="PJZ73548.1"/>
    <property type="molecule type" value="Genomic_DNA"/>
</dbReference>
<dbReference type="PANTHER" id="PTHR34846:SF10">
    <property type="entry name" value="CYTOPLASMIC PROTEIN"/>
    <property type="match status" value="1"/>
</dbReference>
<sequence length="196" mass="22610">MVKYGVHKKLIHLAIGGKNPLRLEPIESPKSILLKFIYFVSKKLYGKVLAPIKILYARSFPILFASNKILSVEKKLVLPKELRILIRNYVANLNGCEFCSNLQLYEAMKNSLEFQKVQDLLNFRKSDNYSPKEKAMLAYVEEVSFSKKSSDGTFAELQKYFSEREIVEITWMNASEHYFNFLGIPLELTSDELVKG</sequence>
<evidence type="ECO:0000259" key="1">
    <source>
        <dbReference type="Pfam" id="PF02627"/>
    </source>
</evidence>
<dbReference type="OrthoDB" id="331146at2"/>
<organism evidence="3 5">
    <name type="scientific">Leptospira perolatii</name>
    <dbReference type="NCBI Taxonomy" id="2023191"/>
    <lineage>
        <taxon>Bacteria</taxon>
        <taxon>Pseudomonadati</taxon>
        <taxon>Spirochaetota</taxon>
        <taxon>Spirochaetia</taxon>
        <taxon>Leptospirales</taxon>
        <taxon>Leptospiraceae</taxon>
        <taxon>Leptospira</taxon>
    </lineage>
</organism>
<proteinExistence type="predicted"/>
<dbReference type="Proteomes" id="UP000231962">
    <property type="component" value="Unassembled WGS sequence"/>
</dbReference>
<comment type="caution">
    <text evidence="3">The sequence shown here is derived from an EMBL/GenBank/DDBJ whole genome shotgun (WGS) entry which is preliminary data.</text>
</comment>
<dbReference type="Gene3D" id="1.20.1290.10">
    <property type="entry name" value="AhpD-like"/>
    <property type="match status" value="1"/>
</dbReference>
<gene>
    <name evidence="2" type="ORF">CH360_15065</name>
    <name evidence="3" type="ORF">CH373_08570</name>
</gene>
<accession>A0A2M9ZN88</accession>
<dbReference type="PANTHER" id="PTHR34846">
    <property type="entry name" value="4-CARBOXYMUCONOLACTONE DECARBOXYLASE FAMILY PROTEIN (AFU_ORTHOLOGUE AFUA_6G11590)"/>
    <property type="match status" value="1"/>
</dbReference>